<proteinExistence type="predicted"/>
<dbReference type="AlphaFoldDB" id="A0AAP0WV52"/>
<protein>
    <submittedName>
        <fullName evidence="1">Uncharacterized protein</fullName>
    </submittedName>
</protein>
<gene>
    <name evidence="1" type="ORF">L1049_027518</name>
</gene>
<reference evidence="1 2" key="1">
    <citation type="journal article" date="2024" name="Plant J.">
        <title>Genome sequences and population genomics reveal climatic adaptation and genomic divergence between two closely related sweetgum species.</title>
        <authorList>
            <person name="Xu W.Q."/>
            <person name="Ren C.Q."/>
            <person name="Zhang X.Y."/>
            <person name="Comes H.P."/>
            <person name="Liu X.H."/>
            <person name="Li Y.G."/>
            <person name="Kettle C.J."/>
            <person name="Jalonen R."/>
            <person name="Gaisberger H."/>
            <person name="Ma Y.Z."/>
            <person name="Qiu Y.X."/>
        </authorList>
    </citation>
    <scope>NUCLEOTIDE SEQUENCE [LARGE SCALE GENOMIC DNA]</scope>
    <source>
        <strain evidence="1">Hangzhou</strain>
    </source>
</reference>
<keyword evidence="2" id="KW-1185">Reference proteome</keyword>
<accession>A0AAP0WV52</accession>
<organism evidence="1 2">
    <name type="scientific">Liquidambar formosana</name>
    <name type="common">Formosan gum</name>
    <dbReference type="NCBI Taxonomy" id="63359"/>
    <lineage>
        <taxon>Eukaryota</taxon>
        <taxon>Viridiplantae</taxon>
        <taxon>Streptophyta</taxon>
        <taxon>Embryophyta</taxon>
        <taxon>Tracheophyta</taxon>
        <taxon>Spermatophyta</taxon>
        <taxon>Magnoliopsida</taxon>
        <taxon>eudicotyledons</taxon>
        <taxon>Gunneridae</taxon>
        <taxon>Pentapetalae</taxon>
        <taxon>Saxifragales</taxon>
        <taxon>Altingiaceae</taxon>
        <taxon>Liquidambar</taxon>
    </lineage>
</organism>
<evidence type="ECO:0000313" key="1">
    <source>
        <dbReference type="EMBL" id="KAK9277961.1"/>
    </source>
</evidence>
<name>A0AAP0WV52_LIQFO</name>
<dbReference type="PANTHER" id="PTHR33702">
    <property type="entry name" value="BNAA09G40010D PROTEIN"/>
    <property type="match status" value="1"/>
</dbReference>
<comment type="caution">
    <text evidence="1">The sequence shown here is derived from an EMBL/GenBank/DDBJ whole genome shotgun (WGS) entry which is preliminary data.</text>
</comment>
<dbReference type="EMBL" id="JBBPBK010000009">
    <property type="protein sequence ID" value="KAK9277961.1"/>
    <property type="molecule type" value="Genomic_DNA"/>
</dbReference>
<sequence>MEILTTPVYESLERYKRRRKYKKLKGVVTTKDEVKILRLEGSGRKPWKINVIPKLQLKITSPVKLLKGFRDAYVDMMLSFAGNVPRWNNGGSAFFVKAQEHSQRFTDLCFTGDWTIRNLRGGPGLNPPPPPLIPNEWQHTIPPEQALLLDFI</sequence>
<dbReference type="Proteomes" id="UP001415857">
    <property type="component" value="Unassembled WGS sequence"/>
</dbReference>
<dbReference type="PANTHER" id="PTHR33702:SF22">
    <property type="match status" value="1"/>
</dbReference>
<evidence type="ECO:0000313" key="2">
    <source>
        <dbReference type="Proteomes" id="UP001415857"/>
    </source>
</evidence>